<dbReference type="OMA" id="KASYLCK"/>
<sequence>MERWWKFYKPTVQDCPDDWVEFMGSCYRHFTERDTWAEAEKHCQELNAHLVSISSQEEQQFLISNGEEYQWIGLSDKDMQNVFHWTDGSPLVSLVRDSVVYSGSHSLDKPDLS</sequence>
<dbReference type="GO" id="GO:0045202">
    <property type="term" value="C:synapse"/>
    <property type="evidence" value="ECO:0007669"/>
    <property type="project" value="TreeGrafter"/>
</dbReference>
<dbReference type="Ensembl" id="ENSNBRT00000022413.1">
    <property type="protein sequence ID" value="ENSNBRP00000021829.1"/>
    <property type="gene ID" value="ENSNBRG00000016740.1"/>
</dbReference>
<feature type="domain" description="C-type lectin" evidence="1">
    <location>
        <begin position="22"/>
        <end position="113"/>
    </location>
</feature>
<dbReference type="SUPFAM" id="SSF56436">
    <property type="entry name" value="C-type lectin-like"/>
    <property type="match status" value="1"/>
</dbReference>
<dbReference type="STRING" id="32507.ENSNBRP00000021829"/>
<dbReference type="AlphaFoldDB" id="A0A3Q4MXH7"/>
<dbReference type="InterPro" id="IPR001304">
    <property type="entry name" value="C-type_lectin-like"/>
</dbReference>
<dbReference type="GeneTree" id="ENSGT00940000155971"/>
<dbReference type="GO" id="GO:0005615">
    <property type="term" value="C:extracellular space"/>
    <property type="evidence" value="ECO:0007669"/>
    <property type="project" value="TreeGrafter"/>
</dbReference>
<dbReference type="PANTHER" id="PTHR22804:SF42">
    <property type="entry name" value="AGGRECAN CORE PROTEIN"/>
    <property type="match status" value="1"/>
</dbReference>
<dbReference type="Proteomes" id="UP000261580">
    <property type="component" value="Unassembled WGS sequence"/>
</dbReference>
<dbReference type="GO" id="GO:0007417">
    <property type="term" value="P:central nervous system development"/>
    <property type="evidence" value="ECO:0007669"/>
    <property type="project" value="TreeGrafter"/>
</dbReference>
<proteinExistence type="predicted"/>
<dbReference type="GO" id="GO:0001501">
    <property type="term" value="P:skeletal system development"/>
    <property type="evidence" value="ECO:0007669"/>
    <property type="project" value="TreeGrafter"/>
</dbReference>
<organism evidence="2 3">
    <name type="scientific">Neolamprologus brichardi</name>
    <name type="common">Fairy cichlid</name>
    <name type="synonym">Lamprologus brichardi</name>
    <dbReference type="NCBI Taxonomy" id="32507"/>
    <lineage>
        <taxon>Eukaryota</taxon>
        <taxon>Metazoa</taxon>
        <taxon>Chordata</taxon>
        <taxon>Craniata</taxon>
        <taxon>Vertebrata</taxon>
        <taxon>Euteleostomi</taxon>
        <taxon>Actinopterygii</taxon>
        <taxon>Neopterygii</taxon>
        <taxon>Teleostei</taxon>
        <taxon>Neoteleostei</taxon>
        <taxon>Acanthomorphata</taxon>
        <taxon>Ovalentaria</taxon>
        <taxon>Cichlomorphae</taxon>
        <taxon>Cichliformes</taxon>
        <taxon>Cichlidae</taxon>
        <taxon>African cichlids</taxon>
        <taxon>Pseudocrenilabrinae</taxon>
        <taxon>Lamprologini</taxon>
        <taxon>Neolamprologus</taxon>
    </lineage>
</organism>
<dbReference type="SMART" id="SM00034">
    <property type="entry name" value="CLECT"/>
    <property type="match status" value="1"/>
</dbReference>
<accession>A0A3Q4MXH7</accession>
<dbReference type="GO" id="GO:0072534">
    <property type="term" value="C:perineuronal net"/>
    <property type="evidence" value="ECO:0007669"/>
    <property type="project" value="TreeGrafter"/>
</dbReference>
<dbReference type="InterPro" id="IPR050691">
    <property type="entry name" value="Hyaluronan_bind_Proteoglycan"/>
</dbReference>
<reference evidence="2" key="2">
    <citation type="submission" date="2025-09" db="UniProtKB">
        <authorList>
            <consortium name="Ensembl"/>
        </authorList>
    </citation>
    <scope>IDENTIFICATION</scope>
</reference>
<evidence type="ECO:0000313" key="3">
    <source>
        <dbReference type="Proteomes" id="UP000261580"/>
    </source>
</evidence>
<dbReference type="Gene3D" id="3.10.100.10">
    <property type="entry name" value="Mannose-Binding Protein A, subunit A"/>
    <property type="match status" value="1"/>
</dbReference>
<dbReference type="GO" id="GO:0010001">
    <property type="term" value="P:glial cell differentiation"/>
    <property type="evidence" value="ECO:0007669"/>
    <property type="project" value="TreeGrafter"/>
</dbReference>
<dbReference type="GO" id="GO:0002052">
    <property type="term" value="P:positive regulation of neuroblast proliferation"/>
    <property type="evidence" value="ECO:0007669"/>
    <property type="project" value="TreeGrafter"/>
</dbReference>
<name>A0A3Q4MXH7_NEOBR</name>
<evidence type="ECO:0000313" key="2">
    <source>
        <dbReference type="Ensembl" id="ENSNBRP00000021829.1"/>
    </source>
</evidence>
<keyword evidence="3" id="KW-1185">Reference proteome</keyword>
<dbReference type="PROSITE" id="PS50041">
    <property type="entry name" value="C_TYPE_LECTIN_2"/>
    <property type="match status" value="1"/>
</dbReference>
<evidence type="ECO:0000259" key="1">
    <source>
        <dbReference type="PROSITE" id="PS50041"/>
    </source>
</evidence>
<dbReference type="Bgee" id="ENSNBRG00000016740">
    <property type="expression patterns" value="Expressed in brain"/>
</dbReference>
<dbReference type="Pfam" id="PF00059">
    <property type="entry name" value="Lectin_C"/>
    <property type="match status" value="1"/>
</dbReference>
<reference evidence="2" key="1">
    <citation type="submission" date="2025-08" db="UniProtKB">
        <authorList>
            <consortium name="Ensembl"/>
        </authorList>
    </citation>
    <scope>IDENTIFICATION</scope>
</reference>
<dbReference type="PANTHER" id="PTHR22804">
    <property type="entry name" value="AGGRECAN/VERSICAN PROTEOGLYCAN"/>
    <property type="match status" value="1"/>
</dbReference>
<dbReference type="InterPro" id="IPR016187">
    <property type="entry name" value="CTDL_fold"/>
</dbReference>
<dbReference type="InterPro" id="IPR016186">
    <property type="entry name" value="C-type_lectin-like/link_sf"/>
</dbReference>
<protein>
    <recommendedName>
        <fullName evidence="1">C-type lectin domain-containing protein</fullName>
    </recommendedName>
</protein>